<feature type="domain" description="DC1" evidence="3">
    <location>
        <begin position="18"/>
        <end position="73"/>
    </location>
</feature>
<evidence type="ECO:0000259" key="3">
    <source>
        <dbReference type="Pfam" id="PF03107"/>
    </source>
</evidence>
<evidence type="ECO:0000256" key="2">
    <source>
        <dbReference type="SAM" id="MobiDB-lite"/>
    </source>
</evidence>
<feature type="compositionally biased region" description="Polar residues" evidence="2">
    <location>
        <begin position="215"/>
        <end position="242"/>
    </location>
</feature>
<protein>
    <submittedName>
        <fullName evidence="4">Transcription factor mef2A-like</fullName>
    </submittedName>
</protein>
<organism evidence="4 5">
    <name type="scientific">Pyrus ussuriensis x Pyrus communis</name>
    <dbReference type="NCBI Taxonomy" id="2448454"/>
    <lineage>
        <taxon>Eukaryota</taxon>
        <taxon>Viridiplantae</taxon>
        <taxon>Streptophyta</taxon>
        <taxon>Embryophyta</taxon>
        <taxon>Tracheophyta</taxon>
        <taxon>Spermatophyta</taxon>
        <taxon>Magnoliopsida</taxon>
        <taxon>eudicotyledons</taxon>
        <taxon>Gunneridae</taxon>
        <taxon>Pentapetalae</taxon>
        <taxon>rosids</taxon>
        <taxon>fabids</taxon>
        <taxon>Rosales</taxon>
        <taxon>Rosaceae</taxon>
        <taxon>Amygdaloideae</taxon>
        <taxon>Maleae</taxon>
        <taxon>Pyrus</taxon>
    </lineage>
</organism>
<accession>A0A5N5HLR7</accession>
<proteinExistence type="predicted"/>
<feature type="region of interest" description="Disordered" evidence="2">
    <location>
        <begin position="349"/>
        <end position="369"/>
    </location>
</feature>
<dbReference type="SUPFAM" id="SSF57889">
    <property type="entry name" value="Cysteine-rich domain"/>
    <property type="match status" value="1"/>
</dbReference>
<dbReference type="AlphaFoldDB" id="A0A5N5HLR7"/>
<dbReference type="OrthoDB" id="1166131at2759"/>
<reference evidence="4 5" key="3">
    <citation type="submission" date="2019-11" db="EMBL/GenBank/DDBJ databases">
        <title>A de novo genome assembly of a pear dwarfing rootstock.</title>
        <authorList>
            <person name="Wang F."/>
            <person name="Wang J."/>
            <person name="Li S."/>
            <person name="Zhang Y."/>
            <person name="Fang M."/>
            <person name="Ma L."/>
            <person name="Zhao Y."/>
            <person name="Jiang S."/>
        </authorList>
    </citation>
    <scope>NUCLEOTIDE SEQUENCE [LARGE SCALE GENOMIC DNA]</scope>
    <source>
        <strain evidence="4">S2</strain>
        <tissue evidence="4">Leaf</tissue>
    </source>
</reference>
<reference evidence="5" key="2">
    <citation type="submission" date="2019-10" db="EMBL/GenBank/DDBJ databases">
        <title>A de novo genome assembly of a pear dwarfing rootstock.</title>
        <authorList>
            <person name="Wang F."/>
            <person name="Wang J."/>
            <person name="Li S."/>
            <person name="Zhang Y."/>
            <person name="Fang M."/>
            <person name="Ma L."/>
            <person name="Zhao Y."/>
            <person name="Jiang S."/>
        </authorList>
    </citation>
    <scope>NUCLEOTIDE SEQUENCE [LARGE SCALE GENOMIC DNA]</scope>
</reference>
<sequence length="469" mass="52326">MIMQVAGQPQPEAMLRHFSHPHPLILSNLHHPHPQQISNGQRLATSCSACKLDASAGWIYSCTPCNYLLHVSCSQMPQQITHPCDENKHVLTLLPTPIYSDGVFNCSACRKHGNGFSYHCGDCKIDLHTTCASKPLVHTHHSHPHQLVLSFSLPPGPTSSKTFICHICNQVGYKEWLYLCHPCGFAAHLACATAEPIQLNQAAQPSSPVVVGSPYNYQTNTASGSPHDLQVQNYGPQPNIISSNNNGMQSSVVYVGQAANTVQPLNRGRSGKKLGKAIVNTALTALIGFPVFGAAGNSQPQQQQRQPFQQQSQPFQQLQLQQFQQQQPQPFQQQPQQFQQLHQFQQPQQLPQLQQPQQQPQQYLQPQEPQQFQQLQQPQQLQQQLLYQQQLQLQFQQQQFQQQQQQFQQQQQQQQQQQLVGCGLGTTIDFGSTTASATATDPSSLSLEYSTDYIGGCADYVSGDYTYLV</sequence>
<evidence type="ECO:0000256" key="1">
    <source>
        <dbReference type="ARBA" id="ARBA00022737"/>
    </source>
</evidence>
<feature type="domain" description="DC1" evidence="3">
    <location>
        <begin position="88"/>
        <end position="132"/>
    </location>
</feature>
<feature type="domain" description="DC1" evidence="3">
    <location>
        <begin position="141"/>
        <end position="192"/>
    </location>
</feature>
<dbReference type="Proteomes" id="UP000327157">
    <property type="component" value="Chromosome 2"/>
</dbReference>
<dbReference type="PANTHER" id="PTHR46288:SF80">
    <property type="entry name" value="CYSTEINE_HISTIDINE-RICH C1 DOMAIN FAMILY PROTEIN"/>
    <property type="match status" value="1"/>
</dbReference>
<keyword evidence="5" id="KW-1185">Reference proteome</keyword>
<dbReference type="EMBL" id="SMOL01000157">
    <property type="protein sequence ID" value="KAB2627563.1"/>
    <property type="molecule type" value="Genomic_DNA"/>
</dbReference>
<gene>
    <name evidence="4" type="ORF">D8674_021181</name>
</gene>
<reference evidence="4 5" key="1">
    <citation type="submission" date="2019-09" db="EMBL/GenBank/DDBJ databases">
        <authorList>
            <person name="Ou C."/>
        </authorList>
    </citation>
    <scope>NUCLEOTIDE SEQUENCE [LARGE SCALE GENOMIC DNA]</scope>
    <source>
        <strain evidence="4">S2</strain>
        <tissue evidence="4">Leaf</tissue>
    </source>
</reference>
<name>A0A5N5HLR7_9ROSA</name>
<keyword evidence="1" id="KW-0677">Repeat</keyword>
<dbReference type="InterPro" id="IPR004146">
    <property type="entry name" value="DC1"/>
</dbReference>
<dbReference type="PANTHER" id="PTHR46288">
    <property type="entry name" value="PHORBOL-ESTER/DAG-TYPE DOMAIN-CONTAINING PROTEIN"/>
    <property type="match status" value="1"/>
</dbReference>
<dbReference type="InterPro" id="IPR046349">
    <property type="entry name" value="C1-like_sf"/>
</dbReference>
<dbReference type="Pfam" id="PF03107">
    <property type="entry name" value="C1_2"/>
    <property type="match status" value="3"/>
</dbReference>
<evidence type="ECO:0000313" key="4">
    <source>
        <dbReference type="EMBL" id="KAB2627563.1"/>
    </source>
</evidence>
<feature type="region of interest" description="Disordered" evidence="2">
    <location>
        <begin position="214"/>
        <end position="242"/>
    </location>
</feature>
<comment type="caution">
    <text evidence="4">The sequence shown here is derived from an EMBL/GenBank/DDBJ whole genome shotgun (WGS) entry which is preliminary data.</text>
</comment>
<evidence type="ECO:0000313" key="5">
    <source>
        <dbReference type="Proteomes" id="UP000327157"/>
    </source>
</evidence>